<name>A0A1G6MCI1_9FIRM</name>
<sequence>MGGALAVLIAIALVIKFGGGAAARMAEQMLERQNIVAGTLTYEKINAGFAGDVEIRNLVWKAPNGDVKLEIPLATASVNFFDTLRQGGGVSAVTNIVFNSPRFYGTYEEGKGLDLLNLLLLAGDEKKQTNGKKQEPSRPTRFRGLIEVKDGYVGLNSNGKKVRLDKMNAQMTFKQYPQLRASATASKENCDVVLNMVYENGTAQVTGEAKNAAVTDVLAMYPDLKHIKVTSGVIPTVNIAASKDRDGWHIRLDGKPRNLSGQFFGMAFTEGEGSFTADRDKTDLHTLQANVNGMPVLLRGTIKSGRATPLPPGFDLTFSAGYFKTQALSKGLNLDDASVEFSGKLTGTAVEPKIEGNFRSNYLYAAPLQMNNLHGEFVWDSGKLVLKKAEALGAGTNVSVNGYLNPVTGEYDFNLSGNNLDAAQMTDNRITGVLQAEARITGRGQADSATGNGQFVMQKGRYYYTKGNLRSDDIRLLEGDIVIQNGMFGTKNAIMKIGRTKYSISVVAGDKDAAEIKLGQKVSSSLF</sequence>
<dbReference type="Proteomes" id="UP000198943">
    <property type="component" value="Unassembled WGS sequence"/>
</dbReference>
<accession>A0A1G6MCI1</accession>
<gene>
    <name evidence="1" type="ORF">SAMN04487864_10934</name>
</gene>
<evidence type="ECO:0000313" key="1">
    <source>
        <dbReference type="EMBL" id="SDC52655.1"/>
    </source>
</evidence>
<keyword evidence="2" id="KW-1185">Reference proteome</keyword>
<dbReference type="EMBL" id="FMYW01000009">
    <property type="protein sequence ID" value="SDC52655.1"/>
    <property type="molecule type" value="Genomic_DNA"/>
</dbReference>
<evidence type="ECO:0008006" key="3">
    <source>
        <dbReference type="Google" id="ProtNLM"/>
    </source>
</evidence>
<dbReference type="AlphaFoldDB" id="A0A1G6MCI1"/>
<evidence type="ECO:0000313" key="2">
    <source>
        <dbReference type="Proteomes" id="UP000198943"/>
    </source>
</evidence>
<reference evidence="2" key="1">
    <citation type="submission" date="2016-10" db="EMBL/GenBank/DDBJ databases">
        <authorList>
            <person name="Varghese N."/>
            <person name="Submissions S."/>
        </authorList>
    </citation>
    <scope>NUCLEOTIDE SEQUENCE [LARGE SCALE GENOMIC DNA]</scope>
    <source>
        <strain evidence="2">DSM 11005</strain>
    </source>
</reference>
<organism evidence="1 2">
    <name type="scientific">Succiniclasticum ruminis</name>
    <dbReference type="NCBI Taxonomy" id="40841"/>
    <lineage>
        <taxon>Bacteria</taxon>
        <taxon>Bacillati</taxon>
        <taxon>Bacillota</taxon>
        <taxon>Negativicutes</taxon>
        <taxon>Acidaminococcales</taxon>
        <taxon>Acidaminococcaceae</taxon>
        <taxon>Succiniclasticum</taxon>
    </lineage>
</organism>
<protein>
    <recommendedName>
        <fullName evidence="3">Translocation and assembly module TamB</fullName>
    </recommendedName>
</protein>
<proteinExistence type="predicted"/>